<dbReference type="PROSITE" id="PS00867">
    <property type="entry name" value="CPSASE_2"/>
    <property type="match status" value="1"/>
</dbReference>
<evidence type="ECO:0000256" key="9">
    <source>
        <dbReference type="ARBA" id="ARBA00022840"/>
    </source>
</evidence>
<dbReference type="FunFam" id="3.40.50.20:FF:000010">
    <property type="entry name" value="Propionyl-CoA carboxylase subunit alpha"/>
    <property type="match status" value="1"/>
</dbReference>
<dbReference type="InterPro" id="IPR011764">
    <property type="entry name" value="Biotin_carboxylation_dom"/>
</dbReference>
<dbReference type="NCBIfam" id="NF006367">
    <property type="entry name" value="PRK08591.1"/>
    <property type="match status" value="1"/>
</dbReference>
<dbReference type="InterPro" id="IPR005479">
    <property type="entry name" value="CPAse_ATP-bd"/>
</dbReference>
<evidence type="ECO:0000259" key="20">
    <source>
        <dbReference type="PROSITE" id="PS50968"/>
    </source>
</evidence>
<dbReference type="GO" id="GO:0016042">
    <property type="term" value="P:lipid catabolic process"/>
    <property type="evidence" value="ECO:0007669"/>
    <property type="project" value="UniProtKB-KW"/>
</dbReference>
<dbReference type="Pfam" id="PF00364">
    <property type="entry name" value="Biotin_lipoyl"/>
    <property type="match status" value="1"/>
</dbReference>
<evidence type="ECO:0000256" key="19">
    <source>
        <dbReference type="PROSITE-ProRule" id="PRU00409"/>
    </source>
</evidence>
<dbReference type="GO" id="GO:0004658">
    <property type="term" value="F:propionyl-CoA carboxylase activity"/>
    <property type="evidence" value="ECO:0007669"/>
    <property type="project" value="UniProtKB-EC"/>
</dbReference>
<dbReference type="EC" id="6.4.1.3" evidence="4"/>
<evidence type="ECO:0000256" key="5">
    <source>
        <dbReference type="ARBA" id="ARBA00018058"/>
    </source>
</evidence>
<feature type="domain" description="ATP-grasp" evidence="21">
    <location>
        <begin position="169"/>
        <end position="366"/>
    </location>
</feature>
<organism evidence="23 24">
    <name type="scientific">Artemia franciscana</name>
    <name type="common">Brine shrimp</name>
    <name type="synonym">Artemia sanfranciscana</name>
    <dbReference type="NCBI Taxonomy" id="6661"/>
    <lineage>
        <taxon>Eukaryota</taxon>
        <taxon>Metazoa</taxon>
        <taxon>Ecdysozoa</taxon>
        <taxon>Arthropoda</taxon>
        <taxon>Crustacea</taxon>
        <taxon>Branchiopoda</taxon>
        <taxon>Anostraca</taxon>
        <taxon>Artemiidae</taxon>
        <taxon>Artemia</taxon>
    </lineage>
</organism>
<dbReference type="Pfam" id="PF02786">
    <property type="entry name" value="CPSase_L_D2"/>
    <property type="match status" value="1"/>
</dbReference>
<evidence type="ECO:0000313" key="23">
    <source>
        <dbReference type="EMBL" id="KAK2719760.1"/>
    </source>
</evidence>
<evidence type="ECO:0000256" key="4">
    <source>
        <dbReference type="ARBA" id="ARBA00013050"/>
    </source>
</evidence>
<keyword evidence="15" id="KW-0092">Biotin</keyword>
<dbReference type="Gene3D" id="2.40.50.100">
    <property type="match status" value="1"/>
</dbReference>
<dbReference type="SUPFAM" id="SSF51246">
    <property type="entry name" value="Rudiment single hybrid motif"/>
    <property type="match status" value="1"/>
</dbReference>
<dbReference type="SUPFAM" id="SSF56059">
    <property type="entry name" value="Glutathione synthetase ATP-binding domain-like"/>
    <property type="match status" value="1"/>
</dbReference>
<dbReference type="PROSITE" id="PS50968">
    <property type="entry name" value="BIOTINYL_LIPOYL"/>
    <property type="match status" value="1"/>
</dbReference>
<dbReference type="AlphaFoldDB" id="A0AA88LFK9"/>
<evidence type="ECO:0000256" key="1">
    <source>
        <dbReference type="ARBA" id="ARBA00001953"/>
    </source>
</evidence>
<comment type="cofactor">
    <cofactor evidence="1">
        <name>biotin</name>
        <dbReference type="ChEBI" id="CHEBI:57586"/>
    </cofactor>
</comment>
<dbReference type="InterPro" id="IPR005482">
    <property type="entry name" value="Biotin_COase_C"/>
</dbReference>
<feature type="domain" description="Biotin carboxylation" evidence="22">
    <location>
        <begin position="50"/>
        <end position="497"/>
    </location>
</feature>
<protein>
    <recommendedName>
        <fullName evidence="5">Propionyl-CoA carboxylase alpha chain, mitochondrial</fullName>
        <ecNumber evidence="4">6.4.1.3</ecNumber>
    </recommendedName>
    <alternativeName>
        <fullName evidence="16">Propanoyl-CoA:carbon dioxide ligase subunit alpha</fullName>
    </alternativeName>
</protein>
<accession>A0AA88LFK9</accession>
<dbReference type="PANTHER" id="PTHR18866:SF33">
    <property type="entry name" value="METHYLCROTONOYL-COA CARBOXYLASE SUBUNIT ALPHA, MITOCHONDRIAL-RELATED"/>
    <property type="match status" value="1"/>
</dbReference>
<dbReference type="Proteomes" id="UP001187531">
    <property type="component" value="Unassembled WGS sequence"/>
</dbReference>
<dbReference type="CDD" id="cd06850">
    <property type="entry name" value="biotinyl_domain"/>
    <property type="match status" value="1"/>
</dbReference>
<evidence type="ECO:0000313" key="24">
    <source>
        <dbReference type="Proteomes" id="UP001187531"/>
    </source>
</evidence>
<evidence type="ECO:0000256" key="6">
    <source>
        <dbReference type="ARBA" id="ARBA00022598"/>
    </source>
</evidence>
<dbReference type="PANTHER" id="PTHR18866">
    <property type="entry name" value="CARBOXYLASE:PYRUVATE/ACETYL-COA/PROPIONYL-COA CARBOXYLASE"/>
    <property type="match status" value="1"/>
</dbReference>
<dbReference type="Gene3D" id="3.40.50.20">
    <property type="match status" value="1"/>
</dbReference>
<comment type="pathway">
    <text evidence="3">Metabolic intermediate metabolism; propanoyl-CoA degradation; succinyl-CoA from propanoyl-CoA: step 1/3.</text>
</comment>
<dbReference type="FunFam" id="3.30.1490.20:FF:000003">
    <property type="entry name" value="acetyl-CoA carboxylase isoform X1"/>
    <property type="match status" value="1"/>
</dbReference>
<dbReference type="SUPFAM" id="SSF52440">
    <property type="entry name" value="PreATP-grasp domain"/>
    <property type="match status" value="1"/>
</dbReference>
<dbReference type="Gene3D" id="3.30.1490.20">
    <property type="entry name" value="ATP-grasp fold, A domain"/>
    <property type="match status" value="1"/>
</dbReference>
<evidence type="ECO:0000256" key="16">
    <source>
        <dbReference type="ARBA" id="ARBA00031557"/>
    </source>
</evidence>
<dbReference type="InterPro" id="IPR011761">
    <property type="entry name" value="ATP-grasp"/>
</dbReference>
<dbReference type="InterPro" id="IPR011054">
    <property type="entry name" value="Rudment_hybrid_motif"/>
</dbReference>
<evidence type="ECO:0000256" key="2">
    <source>
        <dbReference type="ARBA" id="ARBA00004305"/>
    </source>
</evidence>
<comment type="catalytic activity">
    <reaction evidence="18">
        <text>propanoyl-CoA + hydrogencarbonate + ATP = (S)-methylmalonyl-CoA + ADP + phosphate + H(+)</text>
        <dbReference type="Rhea" id="RHEA:23720"/>
        <dbReference type="ChEBI" id="CHEBI:15378"/>
        <dbReference type="ChEBI" id="CHEBI:17544"/>
        <dbReference type="ChEBI" id="CHEBI:30616"/>
        <dbReference type="ChEBI" id="CHEBI:43474"/>
        <dbReference type="ChEBI" id="CHEBI:57327"/>
        <dbReference type="ChEBI" id="CHEBI:57392"/>
        <dbReference type="ChEBI" id="CHEBI:456216"/>
        <dbReference type="EC" id="6.4.1.3"/>
    </reaction>
    <physiologicalReaction direction="left-to-right" evidence="18">
        <dbReference type="Rhea" id="RHEA:23721"/>
    </physiologicalReaction>
</comment>
<keyword evidence="14" id="KW-0464">Manganese</keyword>
<dbReference type="SMART" id="SM00878">
    <property type="entry name" value="Biotin_carb_C"/>
    <property type="match status" value="1"/>
</dbReference>
<dbReference type="InterPro" id="IPR005481">
    <property type="entry name" value="BC-like_N"/>
</dbReference>
<keyword evidence="13" id="KW-0443">Lipid metabolism</keyword>
<dbReference type="Pfam" id="PF18140">
    <property type="entry name" value="PCC_BT"/>
    <property type="match status" value="1"/>
</dbReference>
<evidence type="ECO:0000256" key="7">
    <source>
        <dbReference type="ARBA" id="ARBA00022723"/>
    </source>
</evidence>
<evidence type="ECO:0000256" key="14">
    <source>
        <dbReference type="ARBA" id="ARBA00023211"/>
    </source>
</evidence>
<dbReference type="InterPro" id="IPR013815">
    <property type="entry name" value="ATP_grasp_subdomain_1"/>
</dbReference>
<keyword evidence="11" id="KW-0809">Transit peptide</keyword>
<keyword evidence="7" id="KW-0479">Metal-binding</keyword>
<dbReference type="EMBL" id="JAVRJZ010000008">
    <property type="protein sequence ID" value="KAK2719760.1"/>
    <property type="molecule type" value="Genomic_DNA"/>
</dbReference>
<dbReference type="InterPro" id="IPR016185">
    <property type="entry name" value="PreATP-grasp_dom_sf"/>
</dbReference>
<evidence type="ECO:0000256" key="12">
    <source>
        <dbReference type="ARBA" id="ARBA00022963"/>
    </source>
</evidence>
<keyword evidence="9 19" id="KW-0067">ATP-binding</keyword>
<keyword evidence="10" id="KW-0460">Magnesium</keyword>
<dbReference type="Gene3D" id="3.30.700.30">
    <property type="match status" value="1"/>
</dbReference>
<keyword evidence="8 19" id="KW-0547">Nucleotide-binding</keyword>
<comment type="caution">
    <text evidence="23">The sequence shown here is derived from an EMBL/GenBank/DDBJ whole genome shotgun (WGS) entry which is preliminary data.</text>
</comment>
<evidence type="ECO:0000259" key="21">
    <source>
        <dbReference type="PROSITE" id="PS50975"/>
    </source>
</evidence>
<dbReference type="PROSITE" id="PS50979">
    <property type="entry name" value="BC"/>
    <property type="match status" value="1"/>
</dbReference>
<feature type="domain" description="Lipoyl-binding" evidence="20">
    <location>
        <begin position="637"/>
        <end position="712"/>
    </location>
</feature>
<evidence type="ECO:0000256" key="11">
    <source>
        <dbReference type="ARBA" id="ARBA00022946"/>
    </source>
</evidence>
<name>A0AA88LFK9_ARTSF</name>
<dbReference type="SUPFAM" id="SSF51230">
    <property type="entry name" value="Single hybrid motif"/>
    <property type="match status" value="1"/>
</dbReference>
<evidence type="ECO:0000256" key="8">
    <source>
        <dbReference type="ARBA" id="ARBA00022741"/>
    </source>
</evidence>
<keyword evidence="24" id="KW-1185">Reference proteome</keyword>
<dbReference type="FunFam" id="3.30.470.20:FF:000028">
    <property type="entry name" value="Methylcrotonoyl-CoA carboxylase subunit alpha, mitochondrial"/>
    <property type="match status" value="1"/>
</dbReference>
<evidence type="ECO:0000256" key="10">
    <source>
        <dbReference type="ARBA" id="ARBA00022842"/>
    </source>
</evidence>
<evidence type="ECO:0000256" key="18">
    <source>
        <dbReference type="ARBA" id="ARBA00049495"/>
    </source>
</evidence>
<dbReference type="Pfam" id="PF02785">
    <property type="entry name" value="Biotin_carb_C"/>
    <property type="match status" value="1"/>
</dbReference>
<comment type="catalytic activity">
    <reaction evidence="17">
        <text>butanoyl-CoA + hydrogencarbonate + ATP = (2S)-ethylmalonyl-CoA + ADP + phosphate + H(+)</text>
        <dbReference type="Rhea" id="RHEA:59520"/>
        <dbReference type="ChEBI" id="CHEBI:15378"/>
        <dbReference type="ChEBI" id="CHEBI:17544"/>
        <dbReference type="ChEBI" id="CHEBI:30616"/>
        <dbReference type="ChEBI" id="CHEBI:43474"/>
        <dbReference type="ChEBI" id="CHEBI:57371"/>
        <dbReference type="ChEBI" id="CHEBI:60909"/>
        <dbReference type="ChEBI" id="CHEBI:456216"/>
    </reaction>
    <physiologicalReaction direction="left-to-right" evidence="17">
        <dbReference type="Rhea" id="RHEA:59521"/>
    </physiologicalReaction>
</comment>
<gene>
    <name evidence="23" type="ORF">QYM36_005289</name>
</gene>
<comment type="subcellular location">
    <subcellularLocation>
        <location evidence="2">Mitochondrion matrix</location>
    </subcellularLocation>
</comment>
<dbReference type="Gene3D" id="3.30.470.20">
    <property type="entry name" value="ATP-grasp fold, B domain"/>
    <property type="match status" value="1"/>
</dbReference>
<dbReference type="InterPro" id="IPR011053">
    <property type="entry name" value="Single_hybrid_motif"/>
</dbReference>
<dbReference type="PROSITE" id="PS00188">
    <property type="entry name" value="BIOTIN"/>
    <property type="match status" value="1"/>
</dbReference>
<dbReference type="InterPro" id="IPR050856">
    <property type="entry name" value="Biotin_carboxylase_complex"/>
</dbReference>
<dbReference type="GO" id="GO:0005759">
    <property type="term" value="C:mitochondrial matrix"/>
    <property type="evidence" value="ECO:0007669"/>
    <property type="project" value="UniProtKB-SubCell"/>
</dbReference>
<dbReference type="PROSITE" id="PS00866">
    <property type="entry name" value="CPSASE_1"/>
    <property type="match status" value="1"/>
</dbReference>
<evidence type="ECO:0000256" key="13">
    <source>
        <dbReference type="ARBA" id="ARBA00023098"/>
    </source>
</evidence>
<dbReference type="Pfam" id="PF00289">
    <property type="entry name" value="Biotin_carb_N"/>
    <property type="match status" value="1"/>
</dbReference>
<evidence type="ECO:0000256" key="15">
    <source>
        <dbReference type="ARBA" id="ARBA00023267"/>
    </source>
</evidence>
<evidence type="ECO:0000259" key="22">
    <source>
        <dbReference type="PROSITE" id="PS50979"/>
    </source>
</evidence>
<dbReference type="InterPro" id="IPR041265">
    <property type="entry name" value="PCC_BT"/>
</dbReference>
<dbReference type="PROSITE" id="PS50975">
    <property type="entry name" value="ATP_GRASP"/>
    <property type="match status" value="1"/>
</dbReference>
<evidence type="ECO:0000256" key="3">
    <source>
        <dbReference type="ARBA" id="ARBA00005060"/>
    </source>
</evidence>
<proteinExistence type="predicted"/>
<dbReference type="GO" id="GO:0005524">
    <property type="term" value="F:ATP binding"/>
    <property type="evidence" value="ECO:0007669"/>
    <property type="project" value="UniProtKB-UniRule"/>
</dbReference>
<reference evidence="23" key="1">
    <citation type="submission" date="2023-07" db="EMBL/GenBank/DDBJ databases">
        <title>Chromosome-level genome assembly of Artemia franciscana.</title>
        <authorList>
            <person name="Jo E."/>
        </authorList>
    </citation>
    <scope>NUCLEOTIDE SEQUENCE</scope>
    <source>
        <tissue evidence="23">Whole body</tissue>
    </source>
</reference>
<dbReference type="InterPro" id="IPR001882">
    <property type="entry name" value="Biotin_BS"/>
</dbReference>
<evidence type="ECO:0000256" key="17">
    <source>
        <dbReference type="ARBA" id="ARBA00048208"/>
    </source>
</evidence>
<dbReference type="InterPro" id="IPR000089">
    <property type="entry name" value="Biotin_lipoyl"/>
</dbReference>
<keyword evidence="12" id="KW-0442">Lipid degradation</keyword>
<sequence>MSMISKNKILNVLFLYNYGQKVAFRRCFSVSAGSRQFDYSTDPIDPSEPTFDKILIANRGEIACRVIKTAKRMGIKTVAVHSIVDSSALHVKLADESICIGPAPARESYLNMEKILEAVRTTGSQAVHPGYGFLSENAEFVKILENENVAFIGPNAHAITGMGDKIHSKVIAKKAGVNIIPGFDGVVEGEDHCIEISRQIGYPVMIKASAGGGGKGMRIAWNDKEAREGFRLSKQEAASSFGDDRMLVEKFVDNPRHIEIQVLGDKYGNAVYLNERECSIQRRNQKVIEEAPSTFLDPETRKAMGEQAVSLAKNIGYGSAGTVEFLVDPQKNFYFLEMNTRLQVEHPITEAITGVDLVHQMIRVAKGHKLKLRQEDIPIRGWAIESRVYAEDPFKNFGLPSIGRLHRYIEPIHLPGVRCDSGIEEGSEISIYYDPMICKLVTYADTREEAIKRSLNALDHYVIRGVTHNIPLLRSILTQPRFISGDINTKFLPTVYPDGFHGVDLSAGERNNLAAIAACMWAKDDVRSRGTTDSISIIPTKWQLVATILDQEVHMEVRKQSCGNFEVIVDGAHMNIQGNISFGEPVLELKVGESSYVVQLISKNPTGTLRLRFEGTPFNVKVVTSKAHDLLKLMPEKPKLDTSKVVLSPMPGMVKSVNCTVGETVVEGQELLVIEAMKMQNKLVAGSAGKVKAVHCKPGQAVDDEALLVELE</sequence>
<dbReference type="GO" id="GO:0046872">
    <property type="term" value="F:metal ion binding"/>
    <property type="evidence" value="ECO:0007669"/>
    <property type="project" value="UniProtKB-KW"/>
</dbReference>
<keyword evidence="6" id="KW-0436">Ligase</keyword>